<keyword evidence="5 7" id="KW-0732">Signal</keyword>
<evidence type="ECO:0000313" key="8">
    <source>
        <dbReference type="EMBL" id="GMN33838.1"/>
    </source>
</evidence>
<comment type="function">
    <text evidence="7">Controls stomatal patterning.</text>
</comment>
<accession>A0AA87ZV08</accession>
<evidence type="ECO:0000256" key="4">
    <source>
        <dbReference type="ARBA" id="ARBA00022525"/>
    </source>
</evidence>
<comment type="similarity">
    <text evidence="2 7">Belongs to the plant cysteine rich small secretory peptide family. Epidermal patterning factor subfamily.</text>
</comment>
<keyword evidence="9" id="KW-1185">Reference proteome</keyword>
<dbReference type="InterPro" id="IPR039455">
    <property type="entry name" value="EPFL"/>
</dbReference>
<evidence type="ECO:0000256" key="2">
    <source>
        <dbReference type="ARBA" id="ARBA00008127"/>
    </source>
</evidence>
<protein>
    <recommendedName>
        <fullName evidence="7">Epidermal patterning factor-like protein</fullName>
    </recommendedName>
</protein>
<evidence type="ECO:0000256" key="7">
    <source>
        <dbReference type="RuleBase" id="RU367102"/>
    </source>
</evidence>
<keyword evidence="3 7" id="KW-0217">Developmental protein</keyword>
<dbReference type="AlphaFoldDB" id="A0AA87ZV08"/>
<dbReference type="GO" id="GO:0005576">
    <property type="term" value="C:extracellular region"/>
    <property type="evidence" value="ECO:0007669"/>
    <property type="project" value="UniProtKB-SubCell"/>
</dbReference>
<evidence type="ECO:0000256" key="1">
    <source>
        <dbReference type="ARBA" id="ARBA00004613"/>
    </source>
</evidence>
<feature type="signal peptide" evidence="7">
    <location>
        <begin position="1"/>
        <end position="28"/>
    </location>
</feature>
<gene>
    <name evidence="8" type="ORF">TIFTF001_004373</name>
</gene>
<reference evidence="8" key="1">
    <citation type="submission" date="2023-07" db="EMBL/GenBank/DDBJ databases">
        <title>draft genome sequence of fig (Ficus carica).</title>
        <authorList>
            <person name="Takahashi T."/>
            <person name="Nishimura K."/>
        </authorList>
    </citation>
    <scope>NUCLEOTIDE SEQUENCE</scope>
</reference>
<organism evidence="8 9">
    <name type="scientific">Ficus carica</name>
    <name type="common">Common fig</name>
    <dbReference type="NCBI Taxonomy" id="3494"/>
    <lineage>
        <taxon>Eukaryota</taxon>
        <taxon>Viridiplantae</taxon>
        <taxon>Streptophyta</taxon>
        <taxon>Embryophyta</taxon>
        <taxon>Tracheophyta</taxon>
        <taxon>Spermatophyta</taxon>
        <taxon>Magnoliopsida</taxon>
        <taxon>eudicotyledons</taxon>
        <taxon>Gunneridae</taxon>
        <taxon>Pentapetalae</taxon>
        <taxon>rosids</taxon>
        <taxon>fabids</taxon>
        <taxon>Rosales</taxon>
        <taxon>Moraceae</taxon>
        <taxon>Ficeae</taxon>
        <taxon>Ficus</taxon>
    </lineage>
</organism>
<keyword evidence="6" id="KW-1015">Disulfide bond</keyword>
<sequence>MKSLFILFTSIFTLIFLLTLLSSPSCLSTHPFTSSQGLVVGEKTRLGSTPPSCHNKCNTCHPCMAVQVPTLPRNEPVQPKPGRTVNPVVFFDSPRNKYSNYKPLGWRVCSSEGTRIIEPFFEFGCLGQTRTCLGLGSTINPIPKAFKKDNDVIRGGGKWSCWPAPTEGQTRGPTGWLERYGKNSARSLSIATKHDLSCRCGGVVGVQHGESCRKILAKEEVKLFVFE</sequence>
<evidence type="ECO:0000256" key="5">
    <source>
        <dbReference type="ARBA" id="ARBA00022729"/>
    </source>
</evidence>
<dbReference type="EMBL" id="BTGU01000004">
    <property type="protein sequence ID" value="GMN33838.1"/>
    <property type="molecule type" value="Genomic_DNA"/>
</dbReference>
<evidence type="ECO:0000256" key="6">
    <source>
        <dbReference type="ARBA" id="ARBA00023157"/>
    </source>
</evidence>
<proteinExistence type="inferred from homology"/>
<evidence type="ECO:0000313" key="9">
    <source>
        <dbReference type="Proteomes" id="UP001187192"/>
    </source>
</evidence>
<name>A0AA87ZV08_FICCA</name>
<evidence type="ECO:0000256" key="3">
    <source>
        <dbReference type="ARBA" id="ARBA00022473"/>
    </source>
</evidence>
<dbReference type="Pfam" id="PF17181">
    <property type="entry name" value="EPF"/>
    <property type="match status" value="1"/>
</dbReference>
<feature type="chain" id="PRO_5041515414" description="Epidermal patterning factor-like protein" evidence="7">
    <location>
        <begin position="29"/>
        <end position="227"/>
    </location>
</feature>
<keyword evidence="4 7" id="KW-0964">Secreted</keyword>
<dbReference type="GO" id="GO:0010052">
    <property type="term" value="P:guard cell differentiation"/>
    <property type="evidence" value="ECO:0007669"/>
    <property type="project" value="UniProtKB-UniRule"/>
</dbReference>
<comment type="caution">
    <text evidence="8">The sequence shown here is derived from an EMBL/GenBank/DDBJ whole genome shotgun (WGS) entry which is preliminary data.</text>
</comment>
<dbReference type="PANTHER" id="PTHR33109:SF102">
    <property type="entry name" value="EPIDERMAL PATTERNING FACTOR-LIKE PROTEIN 1"/>
    <property type="match status" value="1"/>
</dbReference>
<dbReference type="Proteomes" id="UP001187192">
    <property type="component" value="Unassembled WGS sequence"/>
</dbReference>
<dbReference type="PANTHER" id="PTHR33109">
    <property type="entry name" value="EPIDERMAL PATTERNING FACTOR-LIKE PROTEIN 4"/>
    <property type="match status" value="1"/>
</dbReference>
<comment type="subcellular location">
    <subcellularLocation>
        <location evidence="1 7">Secreted</location>
    </subcellularLocation>
</comment>